<proteinExistence type="predicted"/>
<feature type="transmembrane region" description="Helical" evidence="1">
    <location>
        <begin position="6"/>
        <end position="27"/>
    </location>
</feature>
<organism evidence="2 3">
    <name type="scientific">Candidatus Faecousia excrementigallinarum</name>
    <dbReference type="NCBI Taxonomy" id="2840806"/>
    <lineage>
        <taxon>Bacteria</taxon>
        <taxon>Bacillati</taxon>
        <taxon>Bacillota</taxon>
        <taxon>Clostridia</taxon>
        <taxon>Eubacteriales</taxon>
        <taxon>Oscillospiraceae</taxon>
        <taxon>Faecousia</taxon>
    </lineage>
</organism>
<comment type="caution">
    <text evidence="2">The sequence shown here is derived from an EMBL/GenBank/DDBJ whole genome shotgun (WGS) entry which is preliminary data.</text>
</comment>
<gene>
    <name evidence="2" type="ORF">IAB74_00130</name>
</gene>
<reference evidence="2" key="2">
    <citation type="journal article" date="2021" name="PeerJ">
        <title>Extensive microbial diversity within the chicken gut microbiome revealed by metagenomics and culture.</title>
        <authorList>
            <person name="Gilroy R."/>
            <person name="Ravi A."/>
            <person name="Getino M."/>
            <person name="Pursley I."/>
            <person name="Horton D.L."/>
            <person name="Alikhan N.F."/>
            <person name="Baker D."/>
            <person name="Gharbi K."/>
            <person name="Hall N."/>
            <person name="Watson M."/>
            <person name="Adriaenssens E.M."/>
            <person name="Foster-Nyarko E."/>
            <person name="Jarju S."/>
            <person name="Secka A."/>
            <person name="Antonio M."/>
            <person name="Oren A."/>
            <person name="Chaudhuri R.R."/>
            <person name="La Ragione R."/>
            <person name="Hildebrand F."/>
            <person name="Pallen M.J."/>
        </authorList>
    </citation>
    <scope>NUCLEOTIDE SEQUENCE</scope>
    <source>
        <strain evidence="2">13361</strain>
    </source>
</reference>
<evidence type="ECO:0000313" key="3">
    <source>
        <dbReference type="Proteomes" id="UP000886796"/>
    </source>
</evidence>
<keyword evidence="1" id="KW-1133">Transmembrane helix</keyword>
<keyword evidence="1" id="KW-0812">Transmembrane</keyword>
<accession>A0A9D1CM39</accession>
<sequence>MELTSLLMIFFGVVCGAVFLCGLYFFLYKGHINRVFREPGKKHTRMPPPHRVLFGLAAAVAIVGICLIVSVTKGAGTLKTENDIASDLWKNPGVGESWEVEADMRENLAAGIAFCRETGDYSFGVYIQKGEKPGFVFRYGGKSTSIKESLRAFVYGDEVALISMNALQVAQVRSASGERFYVEPGEPFVLVIPGGGFEFYDAQGNPIPLTQNRWYEVTEIE</sequence>
<evidence type="ECO:0000256" key="1">
    <source>
        <dbReference type="SAM" id="Phobius"/>
    </source>
</evidence>
<reference evidence="2" key="1">
    <citation type="submission" date="2020-10" db="EMBL/GenBank/DDBJ databases">
        <authorList>
            <person name="Gilroy R."/>
        </authorList>
    </citation>
    <scope>NUCLEOTIDE SEQUENCE</scope>
    <source>
        <strain evidence="2">13361</strain>
    </source>
</reference>
<feature type="transmembrane region" description="Helical" evidence="1">
    <location>
        <begin position="52"/>
        <end position="71"/>
    </location>
</feature>
<dbReference type="Proteomes" id="UP000886796">
    <property type="component" value="Unassembled WGS sequence"/>
</dbReference>
<protein>
    <submittedName>
        <fullName evidence="2">Uncharacterized protein</fullName>
    </submittedName>
</protein>
<keyword evidence="1" id="KW-0472">Membrane</keyword>
<name>A0A9D1CM39_9FIRM</name>
<dbReference type="AlphaFoldDB" id="A0A9D1CM39"/>
<dbReference type="EMBL" id="DVFK01000004">
    <property type="protein sequence ID" value="HIQ66904.1"/>
    <property type="molecule type" value="Genomic_DNA"/>
</dbReference>
<evidence type="ECO:0000313" key="2">
    <source>
        <dbReference type="EMBL" id="HIQ66904.1"/>
    </source>
</evidence>